<evidence type="ECO:0000256" key="2">
    <source>
        <dbReference type="ARBA" id="ARBA00010971"/>
    </source>
</evidence>
<gene>
    <name evidence="5" type="ORF">QE152_g34771</name>
</gene>
<dbReference type="Proteomes" id="UP001458880">
    <property type="component" value="Unassembled WGS sequence"/>
</dbReference>
<dbReference type="PANTHER" id="PTHR12258">
    <property type="entry name" value="JANUS-A/JANUS-B"/>
    <property type="match status" value="1"/>
</dbReference>
<keyword evidence="3" id="KW-0221">Differentiation</keyword>
<dbReference type="AlphaFoldDB" id="A0AAW1ITG8"/>
<accession>A0AAW1ITG8</accession>
<dbReference type="EMBL" id="JASPKY010000558">
    <property type="protein sequence ID" value="KAK9692973.1"/>
    <property type="molecule type" value="Genomic_DNA"/>
</dbReference>
<dbReference type="SUPFAM" id="SSF143724">
    <property type="entry name" value="PHP14-like"/>
    <property type="match status" value="1"/>
</dbReference>
<protein>
    <submittedName>
        <fullName evidence="5">Janus/Ocnus family (Ocnus)</fullName>
    </submittedName>
</protein>
<dbReference type="GO" id="GO:0030154">
    <property type="term" value="P:cell differentiation"/>
    <property type="evidence" value="ECO:0007669"/>
    <property type="project" value="UniProtKB-KW"/>
</dbReference>
<sequence>MLTENVAQRKLLFLKVLLMCSNHESIFIYMGDINDKVTEQLQKLKSDGVLKDWQTKVLGGGRIAHDAAAKAIKVYGYSQGYGKADHQVAVALIKKFYPNYAITWSDEGY</sequence>
<comment type="caution">
    <text evidence="5">The sequence shown here is derived from an EMBL/GenBank/DDBJ whole genome shotgun (WGS) entry which is preliminary data.</text>
</comment>
<evidence type="ECO:0000313" key="5">
    <source>
        <dbReference type="EMBL" id="KAK9692973.1"/>
    </source>
</evidence>
<evidence type="ECO:0000256" key="1">
    <source>
        <dbReference type="ARBA" id="ARBA00002508"/>
    </source>
</evidence>
<proteinExistence type="inferred from homology"/>
<dbReference type="InterPro" id="IPR038596">
    <property type="entry name" value="Janus_sf"/>
</dbReference>
<dbReference type="GO" id="GO:0101006">
    <property type="term" value="F:protein histidine phosphatase activity"/>
    <property type="evidence" value="ECO:0007669"/>
    <property type="project" value="TreeGrafter"/>
</dbReference>
<name>A0AAW1ITG8_POPJA</name>
<evidence type="ECO:0000256" key="3">
    <source>
        <dbReference type="ARBA" id="ARBA00022782"/>
    </source>
</evidence>
<comment type="function">
    <text evidence="1">JanA and janB regulate somatic sex differentiation.</text>
</comment>
<keyword evidence="6" id="KW-1185">Reference proteome</keyword>
<dbReference type="GO" id="GO:0005829">
    <property type="term" value="C:cytosol"/>
    <property type="evidence" value="ECO:0007669"/>
    <property type="project" value="TreeGrafter"/>
</dbReference>
<dbReference type="Pfam" id="PF05005">
    <property type="entry name" value="Ocnus"/>
    <property type="match status" value="1"/>
</dbReference>
<dbReference type="PANTHER" id="PTHR12258:SF5">
    <property type="entry name" value="BCDNA.GH02250-RELATED"/>
    <property type="match status" value="1"/>
</dbReference>
<evidence type="ECO:0000313" key="6">
    <source>
        <dbReference type="Proteomes" id="UP001458880"/>
    </source>
</evidence>
<dbReference type="Gene3D" id="3.50.20.20">
    <property type="entry name" value="Janus/Ocnus"/>
    <property type="match status" value="1"/>
</dbReference>
<dbReference type="GO" id="GO:0007548">
    <property type="term" value="P:sex differentiation"/>
    <property type="evidence" value="ECO:0007669"/>
    <property type="project" value="UniProtKB-KW"/>
</dbReference>
<dbReference type="InterPro" id="IPR007702">
    <property type="entry name" value="Janus"/>
</dbReference>
<comment type="similarity">
    <text evidence="2">Belongs to the janus family.</text>
</comment>
<evidence type="ECO:0000256" key="4">
    <source>
        <dbReference type="ARBA" id="ARBA00022928"/>
    </source>
</evidence>
<organism evidence="5 6">
    <name type="scientific">Popillia japonica</name>
    <name type="common">Japanese beetle</name>
    <dbReference type="NCBI Taxonomy" id="7064"/>
    <lineage>
        <taxon>Eukaryota</taxon>
        <taxon>Metazoa</taxon>
        <taxon>Ecdysozoa</taxon>
        <taxon>Arthropoda</taxon>
        <taxon>Hexapoda</taxon>
        <taxon>Insecta</taxon>
        <taxon>Pterygota</taxon>
        <taxon>Neoptera</taxon>
        <taxon>Endopterygota</taxon>
        <taxon>Coleoptera</taxon>
        <taxon>Polyphaga</taxon>
        <taxon>Scarabaeiformia</taxon>
        <taxon>Scarabaeidae</taxon>
        <taxon>Rutelinae</taxon>
        <taxon>Popillia</taxon>
    </lineage>
</organism>
<reference evidence="5 6" key="1">
    <citation type="journal article" date="2024" name="BMC Genomics">
        <title>De novo assembly and annotation of Popillia japonica's genome with initial clues to its potential as an invasive pest.</title>
        <authorList>
            <person name="Cucini C."/>
            <person name="Boschi S."/>
            <person name="Funari R."/>
            <person name="Cardaioli E."/>
            <person name="Iannotti N."/>
            <person name="Marturano G."/>
            <person name="Paoli F."/>
            <person name="Bruttini M."/>
            <person name="Carapelli A."/>
            <person name="Frati F."/>
            <person name="Nardi F."/>
        </authorList>
    </citation>
    <scope>NUCLEOTIDE SEQUENCE [LARGE SCALE GENOMIC DNA]</scope>
    <source>
        <strain evidence="5">DMR45628</strain>
    </source>
</reference>
<keyword evidence="4" id="KW-0726">Sexual differentiation</keyword>